<keyword evidence="4" id="KW-0378">Hydrolase</keyword>
<dbReference type="Gene3D" id="3.40.50.10580">
    <property type="entry name" value="ATPase, V1 complex, subunit F"/>
    <property type="match status" value="1"/>
</dbReference>
<dbReference type="AlphaFoldDB" id="A0A0W8FG98"/>
<dbReference type="EMBL" id="LNQE01001244">
    <property type="protein sequence ID" value="KUG19925.1"/>
    <property type="molecule type" value="Genomic_DNA"/>
</dbReference>
<comment type="caution">
    <text evidence="4">The sequence shown here is derived from an EMBL/GenBank/DDBJ whole genome shotgun (WGS) entry which is preliminary data.</text>
</comment>
<organism evidence="4">
    <name type="scientific">hydrocarbon metagenome</name>
    <dbReference type="NCBI Taxonomy" id="938273"/>
    <lineage>
        <taxon>unclassified sequences</taxon>
        <taxon>metagenomes</taxon>
        <taxon>ecological metagenomes</taxon>
    </lineage>
</organism>
<dbReference type="GO" id="GO:0016787">
    <property type="term" value="F:hydrolase activity"/>
    <property type="evidence" value="ECO:0007669"/>
    <property type="project" value="UniProtKB-KW"/>
</dbReference>
<reference evidence="4" key="1">
    <citation type="journal article" date="2015" name="Proc. Natl. Acad. Sci. U.S.A.">
        <title>Networks of energetic and metabolic interactions define dynamics in microbial communities.</title>
        <authorList>
            <person name="Embree M."/>
            <person name="Liu J.K."/>
            <person name="Al-Bassam M.M."/>
            <person name="Zengler K."/>
        </authorList>
    </citation>
    <scope>NUCLEOTIDE SEQUENCE</scope>
</reference>
<dbReference type="InterPro" id="IPR022944">
    <property type="entry name" value="ATPase_V1-cplx_fsu_bac/arc"/>
</dbReference>
<dbReference type="SUPFAM" id="SSF159468">
    <property type="entry name" value="AtpF-like"/>
    <property type="match status" value="1"/>
</dbReference>
<keyword evidence="3" id="KW-0406">Ion transport</keyword>
<evidence type="ECO:0000256" key="1">
    <source>
        <dbReference type="ARBA" id="ARBA00010148"/>
    </source>
</evidence>
<dbReference type="GO" id="GO:0046961">
    <property type="term" value="F:proton-transporting ATPase activity, rotational mechanism"/>
    <property type="evidence" value="ECO:0007669"/>
    <property type="project" value="InterPro"/>
</dbReference>
<proteinExistence type="inferred from homology"/>
<dbReference type="InterPro" id="IPR036906">
    <property type="entry name" value="ATPase_V1_fsu_sf"/>
</dbReference>
<protein>
    <submittedName>
        <fullName evidence="4">V-type atp synthase subunit f</fullName>
        <ecNumber evidence="4">3.6.3.14</ecNumber>
    </submittedName>
</protein>
<dbReference type="EC" id="3.6.3.14" evidence="4"/>
<sequence>MYKCMVITDPDTAPGFRLAGLEVIELSDPKEAGKLISSLLYRDDTGIIAMNEDFVRELDRKIIERVEKTYRPIIIPIPSGRREADRDSYIERMLRRAIGYNIVVRR</sequence>
<dbReference type="HAMAP" id="MF_00312">
    <property type="entry name" value="ATP_synth_F_arch"/>
    <property type="match status" value="1"/>
</dbReference>
<keyword evidence="2" id="KW-0813">Transport</keyword>
<evidence type="ECO:0000256" key="2">
    <source>
        <dbReference type="ARBA" id="ARBA00022448"/>
    </source>
</evidence>
<evidence type="ECO:0000313" key="4">
    <source>
        <dbReference type="EMBL" id="KUG19925.1"/>
    </source>
</evidence>
<comment type="similarity">
    <text evidence="1">Belongs to the V-ATPase F subunit family.</text>
</comment>
<name>A0A0W8FG98_9ZZZZ</name>
<dbReference type="InterPro" id="IPR008218">
    <property type="entry name" value="ATPase_V1-cplx_f_g_su"/>
</dbReference>
<accession>A0A0W8FG98</accession>
<evidence type="ECO:0000256" key="3">
    <source>
        <dbReference type="ARBA" id="ARBA00023065"/>
    </source>
</evidence>
<dbReference type="Pfam" id="PF01990">
    <property type="entry name" value="ATP-synt_F"/>
    <property type="match status" value="1"/>
</dbReference>
<gene>
    <name evidence="4" type="ORF">ASZ90_010350</name>
</gene>